<dbReference type="EMBL" id="CP024608">
    <property type="protein sequence ID" value="ATQ78566.1"/>
    <property type="molecule type" value="Genomic_DNA"/>
</dbReference>
<accession>A0A2D2DUC5</accession>
<evidence type="ECO:0000313" key="1">
    <source>
        <dbReference type="EMBL" id="ATQ78566.1"/>
    </source>
</evidence>
<protein>
    <submittedName>
        <fullName evidence="1">Uncharacterized protein</fullName>
    </submittedName>
</protein>
<sequence length="343" mass="37261">MTNRLFLIDKKYVLWNQSGDCADKRYSLELFGTTPDAKVCSLSDTIAGPKKECSDEKMLPMFNTIVDKTNEEGFGLGAAHVVEEIKFLPANGLSVDFKTIASDTFSGVSEARNVVVRDQAALDALWAEHSRIRIPPPPAPKVNFKTEMVIAVFGGNGSACGSFGVVRANASDGHLVIRTEHRAPDPGVMCIAVVANPMQMITVPRVDAVVDFVQVKTQNIDFTDLWRGPYSHMPTPRNIVIKDATTFATVWNQSHSGGTLPVVDFSKEMVVAVFGQGGPTGCETTEIQSVYRESGKIHVSSVNWSLKPDSGLACPAAISNPGHLVKLPRSNDTVEFSTQSRHR</sequence>
<name>A0A2D2DUC5_9BURK</name>
<proteinExistence type="predicted"/>
<evidence type="ECO:0000313" key="2">
    <source>
        <dbReference type="Proteomes" id="UP000229897"/>
    </source>
</evidence>
<keyword evidence="2" id="KW-1185">Reference proteome</keyword>
<dbReference type="Proteomes" id="UP000229897">
    <property type="component" value="Chromosome"/>
</dbReference>
<dbReference type="AlphaFoldDB" id="A0A2D2DUC5"/>
<organism evidence="1 2">
    <name type="scientific">Massilia violaceinigra</name>
    <dbReference type="NCBI Taxonomy" id="2045208"/>
    <lineage>
        <taxon>Bacteria</taxon>
        <taxon>Pseudomonadati</taxon>
        <taxon>Pseudomonadota</taxon>
        <taxon>Betaproteobacteria</taxon>
        <taxon>Burkholderiales</taxon>
        <taxon>Oxalobacteraceae</taxon>
        <taxon>Telluria group</taxon>
        <taxon>Massilia</taxon>
    </lineage>
</organism>
<reference evidence="1" key="1">
    <citation type="submission" date="2017-10" db="EMBL/GenBank/DDBJ databases">
        <title>Massilia psychrophilum sp. nov., a novel purple-pigmented bacterium isolated from Tianshan glacier, Xinjiang Municipality, China.</title>
        <authorList>
            <person name="Wang H."/>
        </authorList>
    </citation>
    <scope>NUCLEOTIDE SEQUENCE [LARGE SCALE GENOMIC DNA]</scope>
    <source>
        <strain evidence="1">B2</strain>
    </source>
</reference>
<dbReference type="KEGG" id="mass:CR152_31655"/>
<gene>
    <name evidence="1" type="ORF">CR152_31655</name>
</gene>